<dbReference type="SUPFAM" id="SSF52922">
    <property type="entry name" value="TK C-terminal domain-like"/>
    <property type="match status" value="1"/>
</dbReference>
<dbReference type="AlphaFoldDB" id="A0A7J2TZU7"/>
<evidence type="ECO:0000256" key="1">
    <source>
        <dbReference type="ARBA" id="ARBA00011631"/>
    </source>
</evidence>
<dbReference type="PANTHER" id="PTHR32154:SF30">
    <property type="entry name" value="2-OXOACID OXIDOREDUCTASE (FERREDOXIN)"/>
    <property type="match status" value="1"/>
</dbReference>
<dbReference type="Pfam" id="PF17147">
    <property type="entry name" value="PFOR_II"/>
    <property type="match status" value="1"/>
</dbReference>
<dbReference type="CDD" id="cd07034">
    <property type="entry name" value="TPP_PYR_PFOR_IOR-alpha_like"/>
    <property type="match status" value="1"/>
</dbReference>
<comment type="caution">
    <text evidence="7">The sequence shown here is derived from an EMBL/GenBank/DDBJ whole genome shotgun (WGS) entry which is preliminary data.</text>
</comment>
<dbReference type="InterPro" id="IPR009014">
    <property type="entry name" value="Transketo_C/PFOR_II"/>
</dbReference>
<reference evidence="7" key="1">
    <citation type="journal article" date="2020" name="mSystems">
        <title>Genome- and Community-Level Interaction Insights into Carbon Utilization and Element Cycling Functions of Hydrothermarchaeota in Hydrothermal Sediment.</title>
        <authorList>
            <person name="Zhou Z."/>
            <person name="Liu Y."/>
            <person name="Xu W."/>
            <person name="Pan J."/>
            <person name="Luo Z.H."/>
            <person name="Li M."/>
        </authorList>
    </citation>
    <scope>NUCLEOTIDE SEQUENCE [LARGE SCALE GENOMIC DNA]</scope>
    <source>
        <strain evidence="7">SpSt-125</strain>
    </source>
</reference>
<name>A0A7J2TZU7_9CREN</name>
<evidence type="ECO:0000259" key="6">
    <source>
        <dbReference type="Pfam" id="PF17147"/>
    </source>
</evidence>
<accession>A0A7J2TZU7</accession>
<dbReference type="EMBL" id="DSEU01000004">
    <property type="protein sequence ID" value="HEM66118.1"/>
    <property type="molecule type" value="Genomic_DNA"/>
</dbReference>
<dbReference type="InterPro" id="IPR050722">
    <property type="entry name" value="Pyruvate:ferred/Flavod_OxRd"/>
</dbReference>
<feature type="domain" description="Pyruvate flavodoxin/ferredoxin oxidoreductase pyrimidine binding" evidence="5">
    <location>
        <begin position="18"/>
        <end position="242"/>
    </location>
</feature>
<evidence type="ECO:0000256" key="4">
    <source>
        <dbReference type="ARBA" id="ARBA00048893"/>
    </source>
</evidence>
<comment type="catalytic activity">
    <reaction evidence="4">
        <text>a 2-oxocarboxylate + 2 oxidized [2Fe-2S]-[ferredoxin] + CoA = an acyl-CoA + 2 reduced [2Fe-2S]-[ferredoxin] + CO2 + H(+)</text>
        <dbReference type="Rhea" id="RHEA:42316"/>
        <dbReference type="Rhea" id="RHEA-COMP:10000"/>
        <dbReference type="Rhea" id="RHEA-COMP:10001"/>
        <dbReference type="ChEBI" id="CHEBI:15378"/>
        <dbReference type="ChEBI" id="CHEBI:16526"/>
        <dbReference type="ChEBI" id="CHEBI:33737"/>
        <dbReference type="ChEBI" id="CHEBI:33738"/>
        <dbReference type="ChEBI" id="CHEBI:35179"/>
        <dbReference type="ChEBI" id="CHEBI:57287"/>
        <dbReference type="ChEBI" id="CHEBI:58342"/>
        <dbReference type="EC" id="1.2.7.11"/>
    </reaction>
</comment>
<protein>
    <recommendedName>
        <fullName evidence="2">2-oxoacid oxidoreductase (ferredoxin)</fullName>
        <ecNumber evidence="2">1.2.7.11</ecNumber>
    </recommendedName>
</protein>
<dbReference type="InterPro" id="IPR029061">
    <property type="entry name" value="THDP-binding"/>
</dbReference>
<dbReference type="InterPro" id="IPR002880">
    <property type="entry name" value="Pyrv_Fd/Flavodoxin_OxRdtase_N"/>
</dbReference>
<dbReference type="Pfam" id="PF01855">
    <property type="entry name" value="POR_N"/>
    <property type="match status" value="1"/>
</dbReference>
<evidence type="ECO:0000313" key="7">
    <source>
        <dbReference type="EMBL" id="HEM66118.1"/>
    </source>
</evidence>
<dbReference type="Gene3D" id="3.40.50.970">
    <property type="match status" value="1"/>
</dbReference>
<feature type="domain" description="Pyruvate:ferredoxin oxidoreductase core" evidence="6">
    <location>
        <begin position="266"/>
        <end position="370"/>
    </location>
</feature>
<dbReference type="GO" id="GO:0006979">
    <property type="term" value="P:response to oxidative stress"/>
    <property type="evidence" value="ECO:0007669"/>
    <property type="project" value="TreeGrafter"/>
</dbReference>
<keyword evidence="3" id="KW-0560">Oxidoreductase</keyword>
<dbReference type="SUPFAM" id="SSF52518">
    <property type="entry name" value="Thiamin diphosphate-binding fold (THDP-binding)"/>
    <property type="match status" value="1"/>
</dbReference>
<proteinExistence type="predicted"/>
<evidence type="ECO:0000256" key="3">
    <source>
        <dbReference type="ARBA" id="ARBA00023002"/>
    </source>
</evidence>
<dbReference type="InterPro" id="IPR033412">
    <property type="entry name" value="PFOR_II"/>
</dbReference>
<dbReference type="FunFam" id="3.40.50.970:FF:000012">
    <property type="entry name" value="Pyruvate:ferredoxin (Flavodoxin) oxidoreductase"/>
    <property type="match status" value="1"/>
</dbReference>
<sequence>MGEWVRIPLSSNYAAAYAAKDADVDVVAAYPITPQTTVVEKIAEFIANGELQAEMIHVESEHSALSACIGAASAGARVFTATSAQGLELMHELLYIASGLRLPIVMSIASRALSAPISIWGDYSDVMATRDSSWITIIASSAQEVYDSIIQAYKVAENPDVLLPVMVAYDGFLMSHTYEPVYVAKDRSTILEFVPKRKPLWNILDPDKPITVGAVGNPDWYYEFKYQQVVAIENSLNILKQVFEEFGKRFERNYSFIETYNMDGSDIAILTYGGLYGTVTEAVDIMKKRGLDVGAIKLRVFRPWPTEELIRILKNLKAVIVIDRAISFGAALEGPIAMEVLATISKKSLDTALHSYIASVGQRAVTEEDVMAMVENSTGLLKKGVSLTEKSIYWGVRQ</sequence>
<evidence type="ECO:0000256" key="2">
    <source>
        <dbReference type="ARBA" id="ARBA00012691"/>
    </source>
</evidence>
<organism evidence="7">
    <name type="scientific">Ignisphaera aggregans</name>
    <dbReference type="NCBI Taxonomy" id="334771"/>
    <lineage>
        <taxon>Archaea</taxon>
        <taxon>Thermoproteota</taxon>
        <taxon>Thermoprotei</taxon>
        <taxon>Desulfurococcales</taxon>
        <taxon>Desulfurococcaceae</taxon>
        <taxon>Ignisphaera</taxon>
    </lineage>
</organism>
<dbReference type="EC" id="1.2.7.11" evidence="2"/>
<comment type="subunit">
    <text evidence="1">Heterodimer composed of an alpha and a beta subunit.</text>
</comment>
<dbReference type="GO" id="GO:0018491">
    <property type="term" value="F:2-oxobutyrate synthase activity"/>
    <property type="evidence" value="ECO:0007669"/>
    <property type="project" value="UniProtKB-ARBA"/>
</dbReference>
<gene>
    <name evidence="7" type="ORF">ENO26_00840</name>
</gene>
<evidence type="ECO:0000259" key="5">
    <source>
        <dbReference type="Pfam" id="PF01855"/>
    </source>
</evidence>
<dbReference type="Gene3D" id="3.40.50.920">
    <property type="match status" value="1"/>
</dbReference>
<dbReference type="GO" id="GO:0019164">
    <property type="term" value="F:pyruvate synthase activity"/>
    <property type="evidence" value="ECO:0007669"/>
    <property type="project" value="UniProtKB-ARBA"/>
</dbReference>
<dbReference type="PANTHER" id="PTHR32154">
    <property type="entry name" value="PYRUVATE-FLAVODOXIN OXIDOREDUCTASE-RELATED"/>
    <property type="match status" value="1"/>
</dbReference>